<comment type="subcellular location">
    <subcellularLocation>
        <location evidence="1">Lysosome membrane</location>
        <topology evidence="1">Multi-pass membrane protein</topology>
    </subcellularLocation>
</comment>
<evidence type="ECO:0000256" key="21">
    <source>
        <dbReference type="ARBA" id="ARBA00044985"/>
    </source>
</evidence>
<comment type="subunit">
    <text evidence="24">Homodimer. Interacts with lysosomal protein GLMP (via lumenal domain); the interaction starts while both proteins are still in the endoplasmic reticulum and is required for stabilization of MFSD1 in lysosomes but has no direct effect on its targeting to lysosomes or transporter activity.</text>
</comment>
<comment type="catalytic activity">
    <reaction evidence="17">
        <text>L-arginyl-glycine(out) = L-arginyl-glycine(in)</text>
        <dbReference type="Rhea" id="RHEA:79391"/>
        <dbReference type="ChEBI" id="CHEBI:229955"/>
    </reaction>
</comment>
<keyword evidence="5 25" id="KW-1133">Transmembrane helix</keyword>
<keyword evidence="6 25" id="KW-0472">Membrane</keyword>
<comment type="catalytic activity">
    <reaction evidence="16">
        <text>L-lysyl-L-lysine(out) = L-lysyl-L-lysine(in)</text>
        <dbReference type="Rhea" id="RHEA:79403"/>
        <dbReference type="ChEBI" id="CHEBI:229956"/>
    </reaction>
</comment>
<feature type="transmembrane region" description="Helical" evidence="25">
    <location>
        <begin position="304"/>
        <end position="324"/>
    </location>
</feature>
<comment type="catalytic activity">
    <reaction evidence="9">
        <text>L-histidyl-glycine(out) = L-histidyl-glycine(in)</text>
        <dbReference type="Rhea" id="RHEA:79395"/>
        <dbReference type="ChEBI" id="CHEBI:229957"/>
    </reaction>
</comment>
<feature type="transmembrane region" description="Helical" evidence="25">
    <location>
        <begin position="356"/>
        <end position="378"/>
    </location>
</feature>
<dbReference type="RefSeq" id="WP_252344912.1">
    <property type="nucleotide sequence ID" value="NZ_JAHKBE010000018.1"/>
</dbReference>
<protein>
    <recommendedName>
        <fullName evidence="21">Lysosomal dipeptide transporter MFSD1</fullName>
    </recommendedName>
    <alternativeName>
        <fullName evidence="22">Major facilitator superfamily domain-containing protein 1</fullName>
    </alternativeName>
</protein>
<evidence type="ECO:0000256" key="2">
    <source>
        <dbReference type="ARBA" id="ARBA00008335"/>
    </source>
</evidence>
<keyword evidence="28" id="KW-1185">Reference proteome</keyword>
<evidence type="ECO:0000256" key="15">
    <source>
        <dbReference type="ARBA" id="ARBA00044899"/>
    </source>
</evidence>
<comment type="catalytic activity">
    <reaction evidence="18">
        <text>L-histidyl-L-alpha-amino acid(out) = L-histidyl-L-alpha-amino acid(in)</text>
        <dbReference type="Rhea" id="RHEA:79379"/>
        <dbReference type="ChEBI" id="CHEBI:229964"/>
    </reaction>
</comment>
<evidence type="ECO:0000313" key="28">
    <source>
        <dbReference type="Proteomes" id="UP001487296"/>
    </source>
</evidence>
<reference evidence="27 28" key="1">
    <citation type="submission" date="2024-04" db="EMBL/GenBank/DDBJ databases">
        <title>Human intestinal bacterial collection.</title>
        <authorList>
            <person name="Pauvert C."/>
            <person name="Hitch T.C.A."/>
            <person name="Clavel T."/>
        </authorList>
    </citation>
    <scope>NUCLEOTIDE SEQUENCE [LARGE SCALE GENOMIC DNA]</scope>
    <source>
        <strain evidence="27 28">CLA-AA-H145</strain>
    </source>
</reference>
<dbReference type="InterPro" id="IPR020846">
    <property type="entry name" value="MFS_dom"/>
</dbReference>
<comment type="catalytic activity">
    <reaction evidence="12">
        <text>L-lysyl-L-alpha-amino acid(out) = L-lysyl-L-alpha-amino acid(in)</text>
        <dbReference type="Rhea" id="RHEA:79387"/>
        <dbReference type="ChEBI" id="CHEBI:229965"/>
    </reaction>
</comment>
<dbReference type="Proteomes" id="UP001487296">
    <property type="component" value="Unassembled WGS sequence"/>
</dbReference>
<evidence type="ECO:0000256" key="16">
    <source>
        <dbReference type="ARBA" id="ARBA00044900"/>
    </source>
</evidence>
<evidence type="ECO:0000256" key="13">
    <source>
        <dbReference type="ARBA" id="ARBA00044893"/>
    </source>
</evidence>
<evidence type="ECO:0000256" key="18">
    <source>
        <dbReference type="ARBA" id="ARBA00044912"/>
    </source>
</evidence>
<comment type="catalytic activity">
    <reaction evidence="13">
        <text>L-alpha-aminoacyl-L-lysine(out) = L-alpha-aminoacyl-L-lysine(in)</text>
        <dbReference type="Rhea" id="RHEA:79383"/>
        <dbReference type="ChEBI" id="CHEBI:229966"/>
    </reaction>
</comment>
<evidence type="ECO:0000313" key="27">
    <source>
        <dbReference type="EMBL" id="MEQ2486635.1"/>
    </source>
</evidence>
<dbReference type="InterPro" id="IPR052187">
    <property type="entry name" value="MFSD1"/>
</dbReference>
<feature type="transmembrane region" description="Helical" evidence="25">
    <location>
        <begin position="163"/>
        <end position="184"/>
    </location>
</feature>
<dbReference type="Gene3D" id="1.20.1250.20">
    <property type="entry name" value="MFS general substrate transporter like domains"/>
    <property type="match status" value="2"/>
</dbReference>
<feature type="transmembrane region" description="Helical" evidence="25">
    <location>
        <begin position="51"/>
        <end position="75"/>
    </location>
</feature>
<evidence type="ECO:0000256" key="8">
    <source>
        <dbReference type="ARBA" id="ARBA00044876"/>
    </source>
</evidence>
<evidence type="ECO:0000256" key="12">
    <source>
        <dbReference type="ARBA" id="ARBA00044891"/>
    </source>
</evidence>
<feature type="transmembrane region" description="Helical" evidence="25">
    <location>
        <begin position="390"/>
        <end position="414"/>
    </location>
</feature>
<comment type="catalytic activity">
    <reaction evidence="15">
        <text>L-arginyl-L-alpha-amino acid(out) = L-arginyl-L-alpha-amino acid(in)</text>
        <dbReference type="Rhea" id="RHEA:79371"/>
        <dbReference type="ChEBI" id="CHEBI:84315"/>
    </reaction>
</comment>
<feature type="transmembrane region" description="Helical" evidence="25">
    <location>
        <begin position="434"/>
        <end position="457"/>
    </location>
</feature>
<keyword evidence="3" id="KW-0813">Transport</keyword>
<evidence type="ECO:0000256" key="1">
    <source>
        <dbReference type="ARBA" id="ARBA00004155"/>
    </source>
</evidence>
<evidence type="ECO:0000256" key="20">
    <source>
        <dbReference type="ARBA" id="ARBA00044924"/>
    </source>
</evidence>
<gene>
    <name evidence="27" type="ORF">AAAT34_06150</name>
</gene>
<evidence type="ECO:0000256" key="14">
    <source>
        <dbReference type="ARBA" id="ARBA00044898"/>
    </source>
</evidence>
<feature type="transmembrane region" description="Helical" evidence="25">
    <location>
        <begin position="331"/>
        <end position="350"/>
    </location>
</feature>
<evidence type="ECO:0000256" key="4">
    <source>
        <dbReference type="ARBA" id="ARBA00022692"/>
    </source>
</evidence>
<comment type="catalytic activity">
    <reaction evidence="11">
        <text>L-alpha-aminoacyl-L-histidine(out) = L-alpha-aminoacyl-L-histidine(in)</text>
        <dbReference type="Rhea" id="RHEA:79375"/>
        <dbReference type="ChEBI" id="CHEBI:229967"/>
    </reaction>
</comment>
<feature type="transmembrane region" description="Helical" evidence="25">
    <location>
        <begin position="82"/>
        <end position="109"/>
    </location>
</feature>
<sequence length="474" mass="51178">MNERRKRWTVLVLVSVVMAMGYVFWDIVSPISTSLKASLEEGGMGWSAAEYGFYAGSYSIFNIFLLMLFFGGVILDKCGIRFTGLLATGVMLLGAIINYAALTMVSPLLEIDVPFTLFGLIPGHLKTQVLVASLGFGLFGMGCDITGITVSKIITKWFIGHELASAMGLQVAMARLGTASALSFSPLIAQGFGLSASLLAGAGVLLFGFVLFVIYTFYDRHFDREQAVRRTGRIAGSAVSIDAKSETKEDSFRLRDICVILRNPGFWLLALLCVSFYSSIRPFMKFATDLMINTFGVAETTAGWLVAAIPYGTIVLTPLFGTLYDRYGHGARLLLGGSVLLLVADLLLAFPLSHSAAYALVIMLFVGIAFSLVPSAFWPSVPKLVPLAQLGTAYSIIYFVQNIGLMLVPVWIGGIVDRHTVRSNDGLSSLHVDYTIPMVVFAAISLLAVATSLTLLLSDGTKKDGLEQANMSQQ</sequence>
<comment type="catalytic activity">
    <reaction evidence="19">
        <text>L-alanyl-L-lysine(out) = L-alanyl-L-lysine(in)</text>
        <dbReference type="Rhea" id="RHEA:79415"/>
        <dbReference type="ChEBI" id="CHEBI:192470"/>
    </reaction>
</comment>
<name>A0ABV1FQE7_9BACT</name>
<feature type="domain" description="Major facilitator superfamily (MFS) profile" evidence="26">
    <location>
        <begin position="196"/>
        <end position="474"/>
    </location>
</feature>
<evidence type="ECO:0000256" key="25">
    <source>
        <dbReference type="SAM" id="Phobius"/>
    </source>
</evidence>
<dbReference type="PANTHER" id="PTHR23512">
    <property type="entry name" value="MAJOR FACILITATOR SUPERFAMILY DOMAIN-CONTAINING PROTEIN 1"/>
    <property type="match status" value="1"/>
</dbReference>
<evidence type="ECO:0000259" key="26">
    <source>
        <dbReference type="PROSITE" id="PS50850"/>
    </source>
</evidence>
<feature type="transmembrane region" description="Helical" evidence="25">
    <location>
        <begin position="7"/>
        <end position="25"/>
    </location>
</feature>
<keyword evidence="7" id="KW-0458">Lysosome</keyword>
<dbReference type="SUPFAM" id="SSF103473">
    <property type="entry name" value="MFS general substrate transporter"/>
    <property type="match status" value="1"/>
</dbReference>
<evidence type="ECO:0000256" key="22">
    <source>
        <dbReference type="ARBA" id="ARBA00045018"/>
    </source>
</evidence>
<accession>A0ABV1FQE7</accession>
<evidence type="ECO:0000256" key="6">
    <source>
        <dbReference type="ARBA" id="ARBA00023136"/>
    </source>
</evidence>
<evidence type="ECO:0000256" key="24">
    <source>
        <dbReference type="ARBA" id="ARBA00046376"/>
    </source>
</evidence>
<evidence type="ECO:0000256" key="17">
    <source>
        <dbReference type="ARBA" id="ARBA00044903"/>
    </source>
</evidence>
<feature type="transmembrane region" description="Helical" evidence="25">
    <location>
        <begin position="196"/>
        <end position="218"/>
    </location>
</feature>
<proteinExistence type="inferred from homology"/>
<dbReference type="PANTHER" id="PTHR23512:SF3">
    <property type="entry name" value="MAJOR FACILITATOR SUPERFAMILY DOMAIN-CONTAINING PROTEIN 1"/>
    <property type="match status" value="1"/>
</dbReference>
<evidence type="ECO:0000256" key="9">
    <source>
        <dbReference type="ARBA" id="ARBA00044878"/>
    </source>
</evidence>
<comment type="catalytic activity">
    <reaction evidence="20">
        <text>L-lysyl-glycine(out) = L-lysyl-glycine(in)</text>
        <dbReference type="Rhea" id="RHEA:79407"/>
        <dbReference type="ChEBI" id="CHEBI:191202"/>
    </reaction>
</comment>
<comment type="catalytic activity">
    <reaction evidence="8">
        <text>L-lysyl-L-alanine(out) = L-lysyl-L-alanine(in)</text>
        <dbReference type="Rhea" id="RHEA:79399"/>
        <dbReference type="ChEBI" id="CHEBI:229954"/>
    </reaction>
</comment>
<comment type="similarity">
    <text evidence="2">Belongs to the major facilitator superfamily.</text>
</comment>
<comment type="catalytic activity">
    <reaction evidence="10">
        <text>L-alpha-aminoacyl-L-arginine(out) = L-alpha-aminoacyl-L-arginine(in)</text>
        <dbReference type="Rhea" id="RHEA:79367"/>
        <dbReference type="ChEBI" id="CHEBI:229968"/>
    </reaction>
</comment>
<evidence type="ECO:0000256" key="3">
    <source>
        <dbReference type="ARBA" id="ARBA00022448"/>
    </source>
</evidence>
<comment type="function">
    <text evidence="23">Lysosomal dipeptide uniporter that selectively exports lysine, arginine or histidine-containing dipeptides with a net positive charge from the lysosome lumen into the cytosol. Could play a role in a specific type of protein O-glycosylation indirectly regulating macrophages migration and tissue invasion. Also essential for liver homeostasis.</text>
</comment>
<evidence type="ECO:0000256" key="7">
    <source>
        <dbReference type="ARBA" id="ARBA00023228"/>
    </source>
</evidence>
<comment type="catalytic activity">
    <reaction evidence="14">
        <text>L-aspartyl-L-lysine(out) = L-aspartyl-L-lysine(in)</text>
        <dbReference type="Rhea" id="RHEA:79411"/>
        <dbReference type="ChEBI" id="CHEBI:229953"/>
    </reaction>
</comment>
<comment type="caution">
    <text evidence="27">The sequence shown here is derived from an EMBL/GenBank/DDBJ whole genome shotgun (WGS) entry which is preliminary data.</text>
</comment>
<evidence type="ECO:0000256" key="19">
    <source>
        <dbReference type="ARBA" id="ARBA00044919"/>
    </source>
</evidence>
<evidence type="ECO:0000256" key="5">
    <source>
        <dbReference type="ARBA" id="ARBA00022989"/>
    </source>
</evidence>
<feature type="transmembrane region" description="Helical" evidence="25">
    <location>
        <begin position="265"/>
        <end position="284"/>
    </location>
</feature>
<evidence type="ECO:0000256" key="10">
    <source>
        <dbReference type="ARBA" id="ARBA00044881"/>
    </source>
</evidence>
<keyword evidence="4 25" id="KW-0812">Transmembrane</keyword>
<feature type="transmembrane region" description="Helical" evidence="25">
    <location>
        <begin position="129"/>
        <end position="151"/>
    </location>
</feature>
<organism evidence="27 28">
    <name type="scientific">Hallella faecis</name>
    <dbReference type="NCBI Taxonomy" id="2841596"/>
    <lineage>
        <taxon>Bacteria</taxon>
        <taxon>Pseudomonadati</taxon>
        <taxon>Bacteroidota</taxon>
        <taxon>Bacteroidia</taxon>
        <taxon>Bacteroidales</taxon>
        <taxon>Prevotellaceae</taxon>
        <taxon>Hallella</taxon>
    </lineage>
</organism>
<dbReference type="InterPro" id="IPR011701">
    <property type="entry name" value="MFS"/>
</dbReference>
<evidence type="ECO:0000256" key="11">
    <source>
        <dbReference type="ARBA" id="ARBA00044884"/>
    </source>
</evidence>
<dbReference type="InterPro" id="IPR036259">
    <property type="entry name" value="MFS_trans_sf"/>
</dbReference>
<evidence type="ECO:0000256" key="23">
    <source>
        <dbReference type="ARBA" id="ARBA00045709"/>
    </source>
</evidence>
<dbReference type="Pfam" id="PF07690">
    <property type="entry name" value="MFS_1"/>
    <property type="match status" value="1"/>
</dbReference>
<dbReference type="PROSITE" id="PS50850">
    <property type="entry name" value="MFS"/>
    <property type="match status" value="1"/>
</dbReference>
<dbReference type="EMBL" id="JBBNFP010000018">
    <property type="protein sequence ID" value="MEQ2486635.1"/>
    <property type="molecule type" value="Genomic_DNA"/>
</dbReference>